<dbReference type="EMBL" id="CP063458">
    <property type="protein sequence ID" value="QOV91416.1"/>
    <property type="molecule type" value="Genomic_DNA"/>
</dbReference>
<sequence length="428" mass="46138">MTFAQDAEKQVGVAQARIKVAAVVADAKPAKDANEAGAEAAKANRPDENFLRSQRTQRDNVKNQNTGAVDGGEATLEDLVRLSMDGDQLRLEAVGSTGARSQRYRVKGADAVVTVTRSVSSAIAVGNGVVRPPSTSVSLNRFDLNVKDDETIWSTSASQSSTYLSISGQSVLGRVSFSQNNSTRLNAGAIRTQPVRVTVYEWQAGPRQKSVFTAGADSIDKLRAQHPAEFRKYVVPLFRKFSDMSWMTPGASDAYGVFGEITPDPQMAARVQALLPELDSDSFATREAAARQLMELGPAGVLAALRMEPASLSDEQKGQLGRLIAAHRRRYIANPDEARRDPNFLADCLEHPDFAVREAAKLSLEKVLNKPLTFDPKLTGDALQAAADDVRKLVQELTPATQPADQPAAPGAVPVPVPAVIEQRLLIR</sequence>
<accession>A0A7M2X100</accession>
<protein>
    <submittedName>
        <fullName evidence="2">Uncharacterized protein</fullName>
    </submittedName>
</protein>
<dbReference type="Proteomes" id="UP000593765">
    <property type="component" value="Chromosome"/>
</dbReference>
<name>A0A7M2X100_9BACT</name>
<organism evidence="2 3">
    <name type="scientific">Humisphaera borealis</name>
    <dbReference type="NCBI Taxonomy" id="2807512"/>
    <lineage>
        <taxon>Bacteria</taxon>
        <taxon>Pseudomonadati</taxon>
        <taxon>Planctomycetota</taxon>
        <taxon>Phycisphaerae</taxon>
        <taxon>Tepidisphaerales</taxon>
        <taxon>Tepidisphaeraceae</taxon>
        <taxon>Humisphaera</taxon>
    </lineage>
</organism>
<dbReference type="AlphaFoldDB" id="A0A7M2X100"/>
<evidence type="ECO:0000313" key="3">
    <source>
        <dbReference type="Proteomes" id="UP000593765"/>
    </source>
</evidence>
<reference evidence="2 3" key="1">
    <citation type="submission" date="2020-10" db="EMBL/GenBank/DDBJ databases">
        <title>Wide distribution of Phycisphaera-like planctomycetes from WD2101 soil group in peatlands and genome analysis of the first cultivated representative.</title>
        <authorList>
            <person name="Dedysh S.N."/>
            <person name="Beletsky A.V."/>
            <person name="Ivanova A."/>
            <person name="Kulichevskaya I.S."/>
            <person name="Suzina N.E."/>
            <person name="Philippov D.A."/>
            <person name="Rakitin A.L."/>
            <person name="Mardanov A.V."/>
            <person name="Ravin N.V."/>
        </authorList>
    </citation>
    <scope>NUCLEOTIDE SEQUENCE [LARGE SCALE GENOMIC DNA]</scope>
    <source>
        <strain evidence="2 3">M1803</strain>
    </source>
</reference>
<feature type="compositionally biased region" description="Basic and acidic residues" evidence="1">
    <location>
        <begin position="42"/>
        <end position="61"/>
    </location>
</feature>
<feature type="region of interest" description="Disordered" evidence="1">
    <location>
        <begin position="29"/>
        <end position="70"/>
    </location>
</feature>
<proteinExistence type="predicted"/>
<keyword evidence="3" id="KW-1185">Reference proteome</keyword>
<dbReference type="KEGG" id="hbs:IPV69_08700"/>
<gene>
    <name evidence="2" type="ORF">IPV69_08700</name>
</gene>
<evidence type="ECO:0000313" key="2">
    <source>
        <dbReference type="EMBL" id="QOV91416.1"/>
    </source>
</evidence>
<evidence type="ECO:0000256" key="1">
    <source>
        <dbReference type="SAM" id="MobiDB-lite"/>
    </source>
</evidence>